<evidence type="ECO:0008006" key="3">
    <source>
        <dbReference type="Google" id="ProtNLM"/>
    </source>
</evidence>
<dbReference type="EMBL" id="KI393735">
    <property type="protein sequence ID" value="ERN07565.1"/>
    <property type="molecule type" value="Genomic_DNA"/>
</dbReference>
<protein>
    <recommendedName>
        <fullName evidence="3">Reverse transcriptase zinc-binding domain-containing protein</fullName>
    </recommendedName>
</protein>
<name>W1PKC0_AMBTC</name>
<proteinExistence type="predicted"/>
<organism evidence="1 2">
    <name type="scientific">Amborella trichopoda</name>
    <dbReference type="NCBI Taxonomy" id="13333"/>
    <lineage>
        <taxon>Eukaryota</taxon>
        <taxon>Viridiplantae</taxon>
        <taxon>Streptophyta</taxon>
        <taxon>Embryophyta</taxon>
        <taxon>Tracheophyta</taxon>
        <taxon>Spermatophyta</taxon>
        <taxon>Magnoliopsida</taxon>
        <taxon>Amborellales</taxon>
        <taxon>Amborellaceae</taxon>
        <taxon>Amborella</taxon>
    </lineage>
</organism>
<gene>
    <name evidence="1" type="ORF">AMTR_s00154p00089130</name>
</gene>
<keyword evidence="2" id="KW-1185">Reference proteome</keyword>
<dbReference type="Proteomes" id="UP000017836">
    <property type="component" value="Unassembled WGS sequence"/>
</dbReference>
<sequence length="67" mass="7811">MTVGDGRETRFWHSNWLGECPLKILYLELYKRSMGKNEKVASIVSKGPDRATWDVRLDLRRVDTSVE</sequence>
<evidence type="ECO:0000313" key="2">
    <source>
        <dbReference type="Proteomes" id="UP000017836"/>
    </source>
</evidence>
<dbReference type="AlphaFoldDB" id="W1PKC0"/>
<accession>W1PKC0</accession>
<dbReference type="HOGENOM" id="CLU_2815842_0_0_1"/>
<evidence type="ECO:0000313" key="1">
    <source>
        <dbReference type="EMBL" id="ERN07565.1"/>
    </source>
</evidence>
<reference evidence="2" key="1">
    <citation type="journal article" date="2013" name="Science">
        <title>The Amborella genome and the evolution of flowering plants.</title>
        <authorList>
            <consortium name="Amborella Genome Project"/>
        </authorList>
    </citation>
    <scope>NUCLEOTIDE SEQUENCE [LARGE SCALE GENOMIC DNA]</scope>
</reference>
<dbReference type="Gramene" id="ERN07565">
    <property type="protein sequence ID" value="ERN07565"/>
    <property type="gene ID" value="AMTR_s00154p00089130"/>
</dbReference>